<organism evidence="3 4">
    <name type="scientific">Candidatus Abzuiibacterium crystallinum</name>
    <dbReference type="NCBI Taxonomy" id="1974748"/>
    <lineage>
        <taxon>Bacteria</taxon>
        <taxon>Pseudomonadati</taxon>
        <taxon>Candidatus Omnitrophota</taxon>
        <taxon>Candidatus Abzuiibacterium</taxon>
    </lineage>
</organism>
<dbReference type="PANTHER" id="PTHR10953:SF102">
    <property type="entry name" value="ADENYLYLTRANSFERASE AND SULFURTRANSFERASE MOCS3"/>
    <property type="match status" value="1"/>
</dbReference>
<dbReference type="InterPro" id="IPR000594">
    <property type="entry name" value="ThiF_NAD_FAD-bd"/>
</dbReference>
<reference evidence="3 4" key="1">
    <citation type="submission" date="2017-09" db="EMBL/GenBank/DDBJ databases">
        <title>Depth-based differentiation of microbial function through sediment-hosted aquifers and enrichment of novel symbionts in the deep terrestrial subsurface.</title>
        <authorList>
            <person name="Probst A.J."/>
            <person name="Ladd B."/>
            <person name="Jarett J.K."/>
            <person name="Geller-Mcgrath D.E."/>
            <person name="Sieber C.M."/>
            <person name="Emerson J.B."/>
            <person name="Anantharaman K."/>
            <person name="Thomas B.C."/>
            <person name="Malmstrom R."/>
            <person name="Stieglmeier M."/>
            <person name="Klingl A."/>
            <person name="Woyke T."/>
            <person name="Ryan C.M."/>
            <person name="Banfield J.F."/>
        </authorList>
    </citation>
    <scope>NUCLEOTIDE SEQUENCE [LARGE SCALE GENOMIC DNA]</scope>
    <source>
        <strain evidence="3">CG11_big_fil_rev_8_21_14_0_20_45_26</strain>
    </source>
</reference>
<evidence type="ECO:0000313" key="3">
    <source>
        <dbReference type="EMBL" id="PIQ87592.1"/>
    </source>
</evidence>
<gene>
    <name evidence="3" type="ORF">COV74_00055</name>
</gene>
<evidence type="ECO:0000256" key="1">
    <source>
        <dbReference type="ARBA" id="ARBA00009919"/>
    </source>
</evidence>
<dbReference type="GO" id="GO:0004792">
    <property type="term" value="F:thiosulfate-cyanide sulfurtransferase activity"/>
    <property type="evidence" value="ECO:0007669"/>
    <property type="project" value="TreeGrafter"/>
</dbReference>
<dbReference type="AlphaFoldDB" id="A0A2H0LT50"/>
<dbReference type="GO" id="GO:0008146">
    <property type="term" value="F:sulfotransferase activity"/>
    <property type="evidence" value="ECO:0007669"/>
    <property type="project" value="TreeGrafter"/>
</dbReference>
<dbReference type="GO" id="GO:0008641">
    <property type="term" value="F:ubiquitin-like modifier activating enzyme activity"/>
    <property type="evidence" value="ECO:0007669"/>
    <property type="project" value="InterPro"/>
</dbReference>
<dbReference type="GO" id="GO:0016779">
    <property type="term" value="F:nucleotidyltransferase activity"/>
    <property type="evidence" value="ECO:0007669"/>
    <property type="project" value="TreeGrafter"/>
</dbReference>
<comment type="caution">
    <text evidence="3">The sequence shown here is derived from an EMBL/GenBank/DDBJ whole genome shotgun (WGS) entry which is preliminary data.</text>
</comment>
<dbReference type="PANTHER" id="PTHR10953">
    <property type="entry name" value="UBIQUITIN-ACTIVATING ENZYME E1"/>
    <property type="match status" value="1"/>
</dbReference>
<evidence type="ECO:0000259" key="2">
    <source>
        <dbReference type="Pfam" id="PF00899"/>
    </source>
</evidence>
<accession>A0A2H0LT50</accession>
<dbReference type="CDD" id="cd00757">
    <property type="entry name" value="ThiF_MoeB_HesA_family"/>
    <property type="match status" value="1"/>
</dbReference>
<comment type="similarity">
    <text evidence="1">Belongs to the HesA/MoeB/ThiF family.</text>
</comment>
<dbReference type="Pfam" id="PF00899">
    <property type="entry name" value="ThiF"/>
    <property type="match status" value="1"/>
</dbReference>
<protein>
    <submittedName>
        <fullName evidence="3">Thiamine biosynthesis protein ThiF</fullName>
    </submittedName>
</protein>
<evidence type="ECO:0000313" key="4">
    <source>
        <dbReference type="Proteomes" id="UP000230859"/>
    </source>
</evidence>
<dbReference type="GO" id="GO:0005829">
    <property type="term" value="C:cytosol"/>
    <property type="evidence" value="ECO:0007669"/>
    <property type="project" value="TreeGrafter"/>
</dbReference>
<dbReference type="Gene3D" id="3.40.50.720">
    <property type="entry name" value="NAD(P)-binding Rossmann-like Domain"/>
    <property type="match status" value="1"/>
</dbReference>
<dbReference type="SUPFAM" id="SSF69572">
    <property type="entry name" value="Activating enzymes of the ubiquitin-like proteins"/>
    <property type="match status" value="1"/>
</dbReference>
<dbReference type="InterPro" id="IPR035985">
    <property type="entry name" value="Ubiquitin-activating_enz"/>
</dbReference>
<proteinExistence type="inferred from homology"/>
<dbReference type="EMBL" id="PCVY01000002">
    <property type="protein sequence ID" value="PIQ87592.1"/>
    <property type="molecule type" value="Genomic_DNA"/>
</dbReference>
<dbReference type="FunFam" id="3.40.50.720:FF:000080">
    <property type="entry name" value="Thiazole biosynthesis adenylyltransferase ThiF"/>
    <property type="match status" value="1"/>
</dbReference>
<dbReference type="Proteomes" id="UP000230859">
    <property type="component" value="Unassembled WGS sequence"/>
</dbReference>
<name>A0A2H0LT50_9BACT</name>
<dbReference type="InterPro" id="IPR045886">
    <property type="entry name" value="ThiF/MoeB/HesA"/>
</dbReference>
<sequence>MPQDLKRYHRQYLYRPIGEEGQRKLCASRVTVIGCGALGTIIANTLARAGVGFIRIADRDFIEPNNLQRQVLFDEEAIAKNLPKAIAASERIKKINSQIVTEPIVTDVNFTNIENLIRDVDLVMDGTDNFETRFLINDACVKLGKPWVYAACIGSQGLTMTVIPQKTPCLRCVFETPPPAEMSPTCDTAGILAPAANVVASLACTEAIKWLSGNQKTISKNLYSFDVWNREAKALKLGKCEPRPDCPCCGQREWAYLKGSESLRAAVLCGRNSVQIMSGSAKSKVNFDHLSERLEKIGKVSFNRFMLRAEIDGFDLTVFEDGRTIIKGTSDLAQAKTIYAKYIGM</sequence>
<feature type="domain" description="THIF-type NAD/FAD binding fold" evidence="2">
    <location>
        <begin position="8"/>
        <end position="247"/>
    </location>
</feature>